<keyword evidence="4" id="KW-1003">Cell membrane</keyword>
<dbReference type="Gene3D" id="3.30.1150.10">
    <property type="match status" value="1"/>
</dbReference>
<evidence type="ECO:0000256" key="10">
    <source>
        <dbReference type="SAM" id="Phobius"/>
    </source>
</evidence>
<evidence type="ECO:0000256" key="2">
    <source>
        <dbReference type="ARBA" id="ARBA00006555"/>
    </source>
</evidence>
<dbReference type="InterPro" id="IPR051045">
    <property type="entry name" value="TonB-dependent_transducer"/>
</dbReference>
<evidence type="ECO:0000256" key="9">
    <source>
        <dbReference type="ARBA" id="ARBA00023136"/>
    </source>
</evidence>
<dbReference type="InterPro" id="IPR037682">
    <property type="entry name" value="TonB_C"/>
</dbReference>
<evidence type="ECO:0000256" key="6">
    <source>
        <dbReference type="ARBA" id="ARBA00022692"/>
    </source>
</evidence>
<dbReference type="RefSeq" id="WP_377767328.1">
    <property type="nucleotide sequence ID" value="NZ_JBHULB010000016.1"/>
</dbReference>
<dbReference type="PROSITE" id="PS52015">
    <property type="entry name" value="TONB_CTD"/>
    <property type="match status" value="1"/>
</dbReference>
<keyword evidence="6 10" id="KW-0812">Transmembrane</keyword>
<evidence type="ECO:0000256" key="4">
    <source>
        <dbReference type="ARBA" id="ARBA00022475"/>
    </source>
</evidence>
<proteinExistence type="inferred from homology"/>
<dbReference type="NCBIfam" id="TIGR01352">
    <property type="entry name" value="tonB_Cterm"/>
    <property type="match status" value="1"/>
</dbReference>
<dbReference type="PANTHER" id="PTHR33446:SF2">
    <property type="entry name" value="PROTEIN TONB"/>
    <property type="match status" value="1"/>
</dbReference>
<evidence type="ECO:0000256" key="5">
    <source>
        <dbReference type="ARBA" id="ARBA00022519"/>
    </source>
</evidence>
<dbReference type="InterPro" id="IPR006260">
    <property type="entry name" value="TonB/TolA_C"/>
</dbReference>
<evidence type="ECO:0000313" key="13">
    <source>
        <dbReference type="Proteomes" id="UP001597526"/>
    </source>
</evidence>
<keyword evidence="13" id="KW-1185">Reference proteome</keyword>
<evidence type="ECO:0000256" key="3">
    <source>
        <dbReference type="ARBA" id="ARBA00022448"/>
    </source>
</evidence>
<accession>A0ABW5MXS3</accession>
<name>A0ABW5MXS3_9FLAO</name>
<dbReference type="InterPro" id="IPR003538">
    <property type="entry name" value="TonB"/>
</dbReference>
<sequence length="236" mass="26837">MMEAKKKEHLKLEKNSGLYFVIGMTLILALVYTALEWKTFDSQSEWDTSQTILKNLDEIPPLTIQKLPPPPKPKTIVTPEIKIAENDDDVIEDLIKSTESDSNKEIITLKDVDFEEPAPVVDEVSFMVIEDVPIFPGCEGADDKRACFQEKMQKHIRRNFRYPAEAQEMGLQGKVYLQFTVQKDGNIGSLKLRGPHKILENEASRIISKLPKMEPGKQRGQGVKVPFSIPITFRLQ</sequence>
<protein>
    <submittedName>
        <fullName evidence="12">Energy transducer TonB</fullName>
    </submittedName>
</protein>
<keyword evidence="8 10" id="KW-1133">Transmembrane helix</keyword>
<dbReference type="Pfam" id="PF03544">
    <property type="entry name" value="TonB_C"/>
    <property type="match status" value="1"/>
</dbReference>
<feature type="transmembrane region" description="Helical" evidence="10">
    <location>
        <begin position="16"/>
        <end position="35"/>
    </location>
</feature>
<keyword evidence="9 10" id="KW-0472">Membrane</keyword>
<evidence type="ECO:0000256" key="7">
    <source>
        <dbReference type="ARBA" id="ARBA00022927"/>
    </source>
</evidence>
<evidence type="ECO:0000256" key="8">
    <source>
        <dbReference type="ARBA" id="ARBA00022989"/>
    </source>
</evidence>
<keyword evidence="7" id="KW-0653">Protein transport</keyword>
<keyword evidence="3" id="KW-0813">Transport</keyword>
<evidence type="ECO:0000313" key="12">
    <source>
        <dbReference type="EMBL" id="MFD2587816.1"/>
    </source>
</evidence>
<dbReference type="PANTHER" id="PTHR33446">
    <property type="entry name" value="PROTEIN TONB-RELATED"/>
    <property type="match status" value="1"/>
</dbReference>
<keyword evidence="5" id="KW-0997">Cell inner membrane</keyword>
<comment type="subcellular location">
    <subcellularLocation>
        <location evidence="1">Cell inner membrane</location>
        <topology evidence="1">Single-pass membrane protein</topology>
        <orientation evidence="1">Periplasmic side</orientation>
    </subcellularLocation>
</comment>
<feature type="domain" description="TonB C-terminal" evidence="11">
    <location>
        <begin position="147"/>
        <end position="236"/>
    </location>
</feature>
<dbReference type="PRINTS" id="PR01374">
    <property type="entry name" value="TONBPROTEIN"/>
</dbReference>
<dbReference type="EMBL" id="JBHULB010000016">
    <property type="protein sequence ID" value="MFD2587816.1"/>
    <property type="molecule type" value="Genomic_DNA"/>
</dbReference>
<evidence type="ECO:0000259" key="11">
    <source>
        <dbReference type="PROSITE" id="PS52015"/>
    </source>
</evidence>
<comment type="caution">
    <text evidence="12">The sequence shown here is derived from an EMBL/GenBank/DDBJ whole genome shotgun (WGS) entry which is preliminary data.</text>
</comment>
<dbReference type="Proteomes" id="UP001597526">
    <property type="component" value="Unassembled WGS sequence"/>
</dbReference>
<dbReference type="SUPFAM" id="SSF74653">
    <property type="entry name" value="TolA/TonB C-terminal domain"/>
    <property type="match status" value="1"/>
</dbReference>
<gene>
    <name evidence="12" type="ORF">ACFSQJ_12795</name>
</gene>
<organism evidence="12 13">
    <name type="scientific">Croceitalea marina</name>
    <dbReference type="NCBI Taxonomy" id="1775166"/>
    <lineage>
        <taxon>Bacteria</taxon>
        <taxon>Pseudomonadati</taxon>
        <taxon>Bacteroidota</taxon>
        <taxon>Flavobacteriia</taxon>
        <taxon>Flavobacteriales</taxon>
        <taxon>Flavobacteriaceae</taxon>
        <taxon>Croceitalea</taxon>
    </lineage>
</organism>
<comment type="similarity">
    <text evidence="2">Belongs to the TonB family.</text>
</comment>
<reference evidence="13" key="1">
    <citation type="journal article" date="2019" name="Int. J. Syst. Evol. Microbiol.">
        <title>The Global Catalogue of Microorganisms (GCM) 10K type strain sequencing project: providing services to taxonomists for standard genome sequencing and annotation.</title>
        <authorList>
            <consortium name="The Broad Institute Genomics Platform"/>
            <consortium name="The Broad Institute Genome Sequencing Center for Infectious Disease"/>
            <person name="Wu L."/>
            <person name="Ma J."/>
        </authorList>
    </citation>
    <scope>NUCLEOTIDE SEQUENCE [LARGE SCALE GENOMIC DNA]</scope>
    <source>
        <strain evidence="13">KCTC 52368</strain>
    </source>
</reference>
<evidence type="ECO:0000256" key="1">
    <source>
        <dbReference type="ARBA" id="ARBA00004383"/>
    </source>
</evidence>